<name>A0ACB1AEP9_MELEN</name>
<gene>
    <name evidence="1" type="ORF">MENTE1834_LOCUS37700</name>
</gene>
<comment type="caution">
    <text evidence="1">The sequence shown here is derived from an EMBL/GenBank/DDBJ whole genome shotgun (WGS) entry which is preliminary data.</text>
</comment>
<dbReference type="Proteomes" id="UP001497535">
    <property type="component" value="Unassembled WGS sequence"/>
</dbReference>
<proteinExistence type="predicted"/>
<dbReference type="EMBL" id="CAVMJV010000080">
    <property type="protein sequence ID" value="CAK5089940.1"/>
    <property type="molecule type" value="Genomic_DNA"/>
</dbReference>
<evidence type="ECO:0000313" key="1">
    <source>
        <dbReference type="EMBL" id="CAK5089940.1"/>
    </source>
</evidence>
<sequence>MSNTYQHGYGYAQFFGPEPQLVYCPTCKQNKKTKLEFVTDTYAYCFIIAIAGLVICSLSPLSLYCEDCKNVEHYCSVCDTYIGKHVRDGRRPIVILPPELYKNLPNRQ</sequence>
<reference evidence="1" key="1">
    <citation type="submission" date="2023-11" db="EMBL/GenBank/DDBJ databases">
        <authorList>
            <person name="Poullet M."/>
        </authorList>
    </citation>
    <scope>NUCLEOTIDE SEQUENCE</scope>
    <source>
        <strain evidence="1">E1834</strain>
    </source>
</reference>
<evidence type="ECO:0000313" key="2">
    <source>
        <dbReference type="Proteomes" id="UP001497535"/>
    </source>
</evidence>
<organism evidence="1 2">
    <name type="scientific">Meloidogyne enterolobii</name>
    <name type="common">Root-knot nematode worm</name>
    <name type="synonym">Meloidogyne mayaguensis</name>
    <dbReference type="NCBI Taxonomy" id="390850"/>
    <lineage>
        <taxon>Eukaryota</taxon>
        <taxon>Metazoa</taxon>
        <taxon>Ecdysozoa</taxon>
        <taxon>Nematoda</taxon>
        <taxon>Chromadorea</taxon>
        <taxon>Rhabditida</taxon>
        <taxon>Tylenchina</taxon>
        <taxon>Tylenchomorpha</taxon>
        <taxon>Tylenchoidea</taxon>
        <taxon>Meloidogynidae</taxon>
        <taxon>Meloidogyninae</taxon>
        <taxon>Meloidogyne</taxon>
    </lineage>
</organism>
<protein>
    <submittedName>
        <fullName evidence="1">Uncharacterized protein</fullName>
    </submittedName>
</protein>
<keyword evidence="2" id="KW-1185">Reference proteome</keyword>
<accession>A0ACB1AEP9</accession>